<keyword evidence="3" id="KW-0121">Carboxypeptidase</keyword>
<proteinExistence type="predicted"/>
<comment type="caution">
    <text evidence="3">The sequence shown here is derived from an EMBL/GenBank/DDBJ whole genome shotgun (WGS) entry which is preliminary data.</text>
</comment>
<evidence type="ECO:0000313" key="3">
    <source>
        <dbReference type="EMBL" id="TCP08073.1"/>
    </source>
</evidence>
<accession>A0AA46DFS8</accession>
<keyword evidence="3" id="KW-0645">Protease</keyword>
<reference evidence="3 4" key="1">
    <citation type="submission" date="2019-03" db="EMBL/GenBank/DDBJ databases">
        <title>Genomic Encyclopedia of Type Strains, Phase IV (KMG-IV): sequencing the most valuable type-strain genomes for metagenomic binning, comparative biology and taxonomic classification.</title>
        <authorList>
            <person name="Goeker M."/>
        </authorList>
    </citation>
    <scope>NUCLEOTIDE SEQUENCE [LARGE SCALE GENOMIC DNA]</scope>
    <source>
        <strain evidence="3 4">DSM 15264</strain>
    </source>
</reference>
<feature type="chain" id="PRO_5041310324" evidence="2">
    <location>
        <begin position="24"/>
        <end position="547"/>
    </location>
</feature>
<dbReference type="AlphaFoldDB" id="A0AA46DFS8"/>
<keyword evidence="2" id="KW-0732">Signal</keyword>
<dbReference type="GO" id="GO:0004180">
    <property type="term" value="F:carboxypeptidase activity"/>
    <property type="evidence" value="ECO:0007669"/>
    <property type="project" value="UniProtKB-KW"/>
</dbReference>
<dbReference type="Gene3D" id="2.60.40.1120">
    <property type="entry name" value="Carboxypeptidase-like, regulatory domain"/>
    <property type="match status" value="1"/>
</dbReference>
<feature type="compositionally biased region" description="Gly residues" evidence="1">
    <location>
        <begin position="40"/>
        <end position="58"/>
    </location>
</feature>
<feature type="signal peptide" evidence="2">
    <location>
        <begin position="1"/>
        <end position="23"/>
    </location>
</feature>
<keyword evidence="3" id="KW-0378">Hydrolase</keyword>
<dbReference type="EMBL" id="SLXF01000003">
    <property type="protein sequence ID" value="TCP08073.1"/>
    <property type="molecule type" value="Genomic_DNA"/>
</dbReference>
<sequence length="547" mass="56102">MHQTSVRSVRRPLAVVFAAFLMASCGGGGGDPGSPPFDGPGAGSPPFGGGGGGGGQTGDGQRPRPDETIVPTSDALQVTVLGAASGAPVQGATVVAGALTRTTDGNGRISIASFTPTPRLVMEATAANYETAYRVTRVVAGVPSLSVIKLIAFGTTETIDAAAGGVVEATDSPLRLSVPPSSLENADGSGANGDVEVRVTDFAPGSDSSVLSGDYTDAAGDALESFGGAIIAVGNDLRAAAGAQLELRIPVSTRSSSAPTTANLYRFDPATGRWEPRGQATLTAGSPGYYTAVVDEFGQWMVGLPLAGGATVTGCVQDEAGAPVADVSVEAEGISYTGINQGVTGADGRFTLSVRPGSTVMVSGHHGAAQTNAVSVATSTGATNIPTCLTLPARNAVTVRLTWGQSPADIDSHLKMPGGTHIYYVNKGSLTAEPYASLDVDDTNGYGPEVTTIRNPKRGIYRFYLHNYSGTFSPGMTGSPTRVELNYLGRVVVFTPPAGEGTSRYWHLFDLEIGENCSMTLYRYNRWRADEPGNPNSGTTAQACVPQ</sequence>
<dbReference type="Gene3D" id="2.60.120.380">
    <property type="match status" value="1"/>
</dbReference>
<organism evidence="3 4">
    <name type="scientific">Caldimonas thermodepolymerans</name>
    <dbReference type="NCBI Taxonomy" id="215580"/>
    <lineage>
        <taxon>Bacteria</taxon>
        <taxon>Pseudomonadati</taxon>
        <taxon>Pseudomonadota</taxon>
        <taxon>Betaproteobacteria</taxon>
        <taxon>Burkholderiales</taxon>
        <taxon>Sphaerotilaceae</taxon>
        <taxon>Caldimonas</taxon>
    </lineage>
</organism>
<dbReference type="Proteomes" id="UP000294772">
    <property type="component" value="Unassembled WGS sequence"/>
</dbReference>
<evidence type="ECO:0000256" key="1">
    <source>
        <dbReference type="SAM" id="MobiDB-lite"/>
    </source>
</evidence>
<evidence type="ECO:0000313" key="4">
    <source>
        <dbReference type="Proteomes" id="UP000294772"/>
    </source>
</evidence>
<name>A0AA46DFS8_9BURK</name>
<gene>
    <name evidence="3" type="ORF">EV676_103105</name>
</gene>
<dbReference type="SUPFAM" id="SSF49464">
    <property type="entry name" value="Carboxypeptidase regulatory domain-like"/>
    <property type="match status" value="1"/>
</dbReference>
<protein>
    <submittedName>
        <fullName evidence="3">Carboxypeptidase family protein</fullName>
    </submittedName>
</protein>
<evidence type="ECO:0000256" key="2">
    <source>
        <dbReference type="SAM" id="SignalP"/>
    </source>
</evidence>
<dbReference type="InterPro" id="IPR008969">
    <property type="entry name" value="CarboxyPept-like_regulatory"/>
</dbReference>
<dbReference type="PROSITE" id="PS51257">
    <property type="entry name" value="PROKAR_LIPOPROTEIN"/>
    <property type="match status" value="1"/>
</dbReference>
<feature type="region of interest" description="Disordered" evidence="1">
    <location>
        <begin position="30"/>
        <end position="69"/>
    </location>
</feature>